<accession>A0A918B543</accession>
<evidence type="ECO:0000313" key="3">
    <source>
        <dbReference type="EMBL" id="GGQ25910.1"/>
    </source>
</evidence>
<organism evidence="3 4">
    <name type="scientific">Streptomyces roseolilacinus</name>
    <dbReference type="NCBI Taxonomy" id="66904"/>
    <lineage>
        <taxon>Bacteria</taxon>
        <taxon>Bacillati</taxon>
        <taxon>Actinomycetota</taxon>
        <taxon>Actinomycetes</taxon>
        <taxon>Kitasatosporales</taxon>
        <taxon>Streptomycetaceae</taxon>
        <taxon>Streptomyces</taxon>
    </lineage>
</organism>
<dbReference type="Proteomes" id="UP000654123">
    <property type="component" value="Unassembled WGS sequence"/>
</dbReference>
<name>A0A918B543_9ACTN</name>
<proteinExistence type="predicted"/>
<dbReference type="RefSeq" id="WP_189537469.1">
    <property type="nucleotide sequence ID" value="NZ_BMSV01000011.1"/>
</dbReference>
<evidence type="ECO:0000256" key="2">
    <source>
        <dbReference type="SAM" id="SignalP"/>
    </source>
</evidence>
<gene>
    <name evidence="3" type="ORF">GCM10010249_51030</name>
</gene>
<dbReference type="EMBL" id="BMSV01000011">
    <property type="protein sequence ID" value="GGQ25910.1"/>
    <property type="molecule type" value="Genomic_DNA"/>
</dbReference>
<dbReference type="InterPro" id="IPR006311">
    <property type="entry name" value="TAT_signal"/>
</dbReference>
<evidence type="ECO:0000256" key="1">
    <source>
        <dbReference type="SAM" id="MobiDB-lite"/>
    </source>
</evidence>
<feature type="signal peptide" evidence="2">
    <location>
        <begin position="1"/>
        <end position="37"/>
    </location>
</feature>
<evidence type="ECO:0000313" key="4">
    <source>
        <dbReference type="Proteomes" id="UP000654123"/>
    </source>
</evidence>
<reference evidence="3" key="1">
    <citation type="journal article" date="2014" name="Int. J. Syst. Evol. Microbiol.">
        <title>Complete genome sequence of Corynebacterium casei LMG S-19264T (=DSM 44701T), isolated from a smear-ripened cheese.</title>
        <authorList>
            <consortium name="US DOE Joint Genome Institute (JGI-PGF)"/>
            <person name="Walter F."/>
            <person name="Albersmeier A."/>
            <person name="Kalinowski J."/>
            <person name="Ruckert C."/>
        </authorList>
    </citation>
    <scope>NUCLEOTIDE SEQUENCE</scope>
    <source>
        <strain evidence="3">JCM 4335</strain>
    </source>
</reference>
<sequence>MTSRNLTHTAPSRRTVVKAAAVSAVAASALVPGAATAVASTETDHTVKVDVRGLRPPPSCGSRRLTARVSPL</sequence>
<feature type="region of interest" description="Disordered" evidence="1">
    <location>
        <begin position="51"/>
        <end position="72"/>
    </location>
</feature>
<keyword evidence="4" id="KW-1185">Reference proteome</keyword>
<protein>
    <submittedName>
        <fullName evidence="3">Uncharacterized protein</fullName>
    </submittedName>
</protein>
<dbReference type="AlphaFoldDB" id="A0A918B543"/>
<keyword evidence="2" id="KW-0732">Signal</keyword>
<comment type="caution">
    <text evidence="3">The sequence shown here is derived from an EMBL/GenBank/DDBJ whole genome shotgun (WGS) entry which is preliminary data.</text>
</comment>
<reference evidence="3" key="2">
    <citation type="submission" date="2020-09" db="EMBL/GenBank/DDBJ databases">
        <authorList>
            <person name="Sun Q."/>
            <person name="Ohkuma M."/>
        </authorList>
    </citation>
    <scope>NUCLEOTIDE SEQUENCE</scope>
    <source>
        <strain evidence="3">JCM 4335</strain>
    </source>
</reference>
<dbReference type="PROSITE" id="PS51318">
    <property type="entry name" value="TAT"/>
    <property type="match status" value="1"/>
</dbReference>
<feature type="chain" id="PRO_5039489295" evidence="2">
    <location>
        <begin position="38"/>
        <end position="72"/>
    </location>
</feature>